<feature type="site" description="Transition state stabilizer" evidence="9">
    <location>
        <position position="114"/>
    </location>
</feature>
<dbReference type="Gene3D" id="3.30.1380.10">
    <property type="match status" value="1"/>
</dbReference>
<evidence type="ECO:0000256" key="7">
    <source>
        <dbReference type="ARBA" id="ARBA00023049"/>
    </source>
</evidence>
<evidence type="ECO:0000256" key="9">
    <source>
        <dbReference type="HAMAP-Rule" id="MF_01924"/>
    </source>
</evidence>
<name>A0A366HP62_9BACT</name>
<dbReference type="GO" id="GO:0008237">
    <property type="term" value="F:metallopeptidase activity"/>
    <property type="evidence" value="ECO:0007669"/>
    <property type="project" value="UniProtKB-KW"/>
</dbReference>
<comment type="cofactor">
    <cofactor evidence="9">
        <name>Zn(2+)</name>
        <dbReference type="ChEBI" id="CHEBI:29105"/>
    </cofactor>
    <text evidence="9">Binds 1 zinc ion per subunit.</text>
</comment>
<comment type="similarity">
    <text evidence="9">Belongs to the peptidase M15D family.</text>
</comment>
<keyword evidence="11" id="KW-0732">Signal</keyword>
<feature type="binding site" evidence="9">
    <location>
        <position position="149"/>
    </location>
    <ligand>
        <name>Zn(2+)</name>
        <dbReference type="ChEBI" id="CHEBI:29105"/>
        <note>catalytic</note>
    </ligand>
</feature>
<dbReference type="InterPro" id="IPR000755">
    <property type="entry name" value="A_A_dipeptidase"/>
</dbReference>
<keyword evidence="7 9" id="KW-0482">Metalloprotease</keyword>
<feature type="binding site" evidence="9">
    <location>
        <position position="142"/>
    </location>
    <ligand>
        <name>Zn(2+)</name>
        <dbReference type="ChEBI" id="CHEBI:29105"/>
        <note>catalytic</note>
    </ligand>
</feature>
<accession>A0A366HP62</accession>
<comment type="function">
    <text evidence="9">Catalyzes hydrolysis of the D-alanyl-D-alanine dipeptide.</text>
</comment>
<keyword evidence="8" id="KW-0961">Cell wall biogenesis/degradation</keyword>
<comment type="caution">
    <text evidence="12">The sequence shown here is derived from an EMBL/GenBank/DDBJ whole genome shotgun (WGS) entry which is preliminary data.</text>
</comment>
<dbReference type="EMBL" id="QNRR01000004">
    <property type="protein sequence ID" value="RBP44301.1"/>
    <property type="molecule type" value="Genomic_DNA"/>
</dbReference>
<organism evidence="12 13">
    <name type="scientific">Roseimicrobium gellanilyticum</name>
    <dbReference type="NCBI Taxonomy" id="748857"/>
    <lineage>
        <taxon>Bacteria</taxon>
        <taxon>Pseudomonadati</taxon>
        <taxon>Verrucomicrobiota</taxon>
        <taxon>Verrucomicrobiia</taxon>
        <taxon>Verrucomicrobiales</taxon>
        <taxon>Verrucomicrobiaceae</taxon>
        <taxon>Roseimicrobium</taxon>
    </lineage>
</organism>
<dbReference type="PANTHER" id="PTHR43126:SF1">
    <property type="entry name" value="D-ALANYL-D-ALANINE DIPEPTIDASE"/>
    <property type="match status" value="1"/>
</dbReference>
<evidence type="ECO:0000256" key="5">
    <source>
        <dbReference type="ARBA" id="ARBA00022833"/>
    </source>
</evidence>
<evidence type="ECO:0000256" key="3">
    <source>
        <dbReference type="ARBA" id="ARBA00022723"/>
    </source>
</evidence>
<evidence type="ECO:0000256" key="4">
    <source>
        <dbReference type="ARBA" id="ARBA00022801"/>
    </source>
</evidence>
<evidence type="ECO:0000256" key="11">
    <source>
        <dbReference type="SAM" id="SignalP"/>
    </source>
</evidence>
<dbReference type="Proteomes" id="UP000253426">
    <property type="component" value="Unassembled WGS sequence"/>
</dbReference>
<reference evidence="12 13" key="1">
    <citation type="submission" date="2018-06" db="EMBL/GenBank/DDBJ databases">
        <title>Genomic Encyclopedia of Type Strains, Phase IV (KMG-IV): sequencing the most valuable type-strain genomes for metagenomic binning, comparative biology and taxonomic classification.</title>
        <authorList>
            <person name="Goeker M."/>
        </authorList>
    </citation>
    <scope>NUCLEOTIDE SEQUENCE [LARGE SCALE GENOMIC DNA]</scope>
    <source>
        <strain evidence="12 13">DSM 25532</strain>
    </source>
</reference>
<protein>
    <recommendedName>
        <fullName evidence="9">D-alanyl-D-alanine dipeptidase</fullName>
        <shortName evidence="9">D-Ala-D-Ala dipeptidase</shortName>
        <ecNumber evidence="9">3.4.13.22</ecNumber>
    </recommendedName>
</protein>
<keyword evidence="6 9" id="KW-0224">Dipeptidase</keyword>
<dbReference type="GO" id="GO:0071555">
    <property type="term" value="P:cell wall organization"/>
    <property type="evidence" value="ECO:0007669"/>
    <property type="project" value="UniProtKB-KW"/>
</dbReference>
<gene>
    <name evidence="12" type="ORF">DES53_104120</name>
</gene>
<dbReference type="SUPFAM" id="SSF55166">
    <property type="entry name" value="Hedgehog/DD-peptidase"/>
    <property type="match status" value="1"/>
</dbReference>
<keyword evidence="3 9" id="KW-0479">Metal-binding</keyword>
<dbReference type="GO" id="GO:0006508">
    <property type="term" value="P:proteolysis"/>
    <property type="evidence" value="ECO:0007669"/>
    <property type="project" value="UniProtKB-KW"/>
</dbReference>
<dbReference type="PROSITE" id="PS51257">
    <property type="entry name" value="PROKAR_LIPOPROTEIN"/>
    <property type="match status" value="1"/>
</dbReference>
<evidence type="ECO:0000313" key="13">
    <source>
        <dbReference type="Proteomes" id="UP000253426"/>
    </source>
</evidence>
<sequence>MPRFIPQGLRSFCRTAVPLVLLALVSCAGSSTYTESKTQTLALARSRGLVEVTSVVPGIKYDLLYRKANNITRQRVYPEDMPCLLHHTTAAKLRVAQEILQRQGYGLKVWDAWRPPESHTVLHDHGGYTGMFTPPEYMWSRHCSGTAVDVTLVDAGGRELAMPTGFDEGGPDSYYTASNVSAEKRERRAILQMAMTSAGFSILNTEWWHFDDATYDSRGTLPVPPVVYAKAIGLNLPKVRPPKVKRQYVYPDGSTTTTTSATVPLPPNLGGTSYLPGADSGSGVTPTSEPAAVKKTPPPPVMLPTVPSIAPGVQ</sequence>
<feature type="region of interest" description="Disordered" evidence="10">
    <location>
        <begin position="250"/>
        <end position="314"/>
    </location>
</feature>
<keyword evidence="13" id="KW-1185">Reference proteome</keyword>
<proteinExistence type="inferred from homology"/>
<keyword evidence="5 9" id="KW-0862">Zinc</keyword>
<feature type="signal peptide" evidence="11">
    <location>
        <begin position="1"/>
        <end position="28"/>
    </location>
</feature>
<comment type="catalytic activity">
    <reaction evidence="1 9">
        <text>D-alanyl-D-alanine + H2O = 2 D-alanine</text>
        <dbReference type="Rhea" id="RHEA:20661"/>
        <dbReference type="ChEBI" id="CHEBI:15377"/>
        <dbReference type="ChEBI" id="CHEBI:57416"/>
        <dbReference type="ChEBI" id="CHEBI:57822"/>
        <dbReference type="EC" id="3.4.13.22"/>
    </reaction>
</comment>
<dbReference type="GO" id="GO:0160237">
    <property type="term" value="F:D-Ala-D-Ala dipeptidase activity"/>
    <property type="evidence" value="ECO:0007669"/>
    <property type="project" value="UniProtKB-EC"/>
</dbReference>
<evidence type="ECO:0000256" key="8">
    <source>
        <dbReference type="ARBA" id="ARBA00023316"/>
    </source>
</evidence>
<dbReference type="InterPro" id="IPR009045">
    <property type="entry name" value="Zn_M74/Hedgehog-like"/>
</dbReference>
<dbReference type="CDD" id="cd14840">
    <property type="entry name" value="D-Ala-D-Ala_dipeptidase_Aad"/>
    <property type="match status" value="1"/>
</dbReference>
<evidence type="ECO:0000256" key="10">
    <source>
        <dbReference type="SAM" id="MobiDB-lite"/>
    </source>
</evidence>
<evidence type="ECO:0000256" key="1">
    <source>
        <dbReference type="ARBA" id="ARBA00001362"/>
    </source>
</evidence>
<dbReference type="HAMAP" id="MF_01924">
    <property type="entry name" value="A_A_dipeptidase"/>
    <property type="match status" value="1"/>
</dbReference>
<keyword evidence="4 9" id="KW-0378">Hydrolase</keyword>
<evidence type="ECO:0000256" key="2">
    <source>
        <dbReference type="ARBA" id="ARBA00022670"/>
    </source>
</evidence>
<dbReference type="Pfam" id="PF01427">
    <property type="entry name" value="Peptidase_M15"/>
    <property type="match status" value="1"/>
</dbReference>
<keyword evidence="2 9" id="KW-0645">Protease</keyword>
<dbReference type="EC" id="3.4.13.22" evidence="9"/>
<feature type="active site" description="Proton donor/acceptor" evidence="9">
    <location>
        <position position="206"/>
    </location>
</feature>
<evidence type="ECO:0000313" key="12">
    <source>
        <dbReference type="EMBL" id="RBP44301.1"/>
    </source>
</evidence>
<dbReference type="GO" id="GO:0008270">
    <property type="term" value="F:zinc ion binding"/>
    <property type="evidence" value="ECO:0007669"/>
    <property type="project" value="UniProtKB-UniRule"/>
</dbReference>
<dbReference type="PANTHER" id="PTHR43126">
    <property type="entry name" value="D-ALANYL-D-ALANINE DIPEPTIDASE"/>
    <property type="match status" value="1"/>
</dbReference>
<feature type="chain" id="PRO_5016960601" description="D-alanyl-D-alanine dipeptidase" evidence="11">
    <location>
        <begin position="29"/>
        <end position="314"/>
    </location>
</feature>
<evidence type="ECO:0000256" key="6">
    <source>
        <dbReference type="ARBA" id="ARBA00022997"/>
    </source>
</evidence>
<feature type="binding site" evidence="9">
    <location>
        <position position="209"/>
    </location>
    <ligand>
        <name>Zn(2+)</name>
        <dbReference type="ChEBI" id="CHEBI:29105"/>
        <note>catalytic</note>
    </ligand>
</feature>
<dbReference type="AlphaFoldDB" id="A0A366HP62"/>